<protein>
    <recommendedName>
        <fullName evidence="1">Beta-lactamase-related domain-containing protein</fullName>
    </recommendedName>
</protein>
<sequence length="353" mass="38774">VLTVALGTYACSSPTGFGGPLDSTWSQWPTPEDAGFNRTALEMLPEYLSTLNTTGLMVVVDGKVLLHYGDLEELSYVASVRKSILAMLYGPYVADGTVDLDQTLEELGMDDHGGLLEIERRATVRHLLTARSGVYHEASNTGDDSDSAPTRGSQDPGSYFLYNNWDFNAAGAAFELMTGGQIFDALMTDLAEPLGFEDFQRSRQEKSGNLDRSIYPAYHMWLSTRDMARVGQLMLQKGSWDGRRLIPESWVRQVTSLVTHREQMNPASRRSGAFGYGYMWWIWDSPSVSPLYSGAYTAKGAYGQYITVLPALAMVVAHKTAVGDGRGYSSTSWSGYQGVLNRLLAAKCQASCN</sequence>
<dbReference type="InterPro" id="IPR050789">
    <property type="entry name" value="Diverse_Enzym_Activities"/>
</dbReference>
<feature type="non-terminal residue" evidence="2">
    <location>
        <position position="1"/>
    </location>
</feature>
<reference evidence="2" key="1">
    <citation type="submission" date="2018-05" db="EMBL/GenBank/DDBJ databases">
        <authorList>
            <person name="Lanie J.A."/>
            <person name="Ng W.-L."/>
            <person name="Kazmierczak K.M."/>
            <person name="Andrzejewski T.M."/>
            <person name="Davidsen T.M."/>
            <person name="Wayne K.J."/>
            <person name="Tettelin H."/>
            <person name="Glass J.I."/>
            <person name="Rusch D."/>
            <person name="Podicherti R."/>
            <person name="Tsui H.-C.T."/>
            <person name="Winkler M.E."/>
        </authorList>
    </citation>
    <scope>NUCLEOTIDE SEQUENCE</scope>
</reference>
<accession>A0A381NQV7</accession>
<evidence type="ECO:0000259" key="1">
    <source>
        <dbReference type="Pfam" id="PF00144"/>
    </source>
</evidence>
<feature type="domain" description="Beta-lactamase-related" evidence="1">
    <location>
        <begin position="56"/>
        <end position="317"/>
    </location>
</feature>
<gene>
    <name evidence="2" type="ORF">METZ01_LOCUS9082</name>
</gene>
<dbReference type="InterPro" id="IPR001466">
    <property type="entry name" value="Beta-lactam-related"/>
</dbReference>
<dbReference type="Gene3D" id="3.40.710.10">
    <property type="entry name" value="DD-peptidase/beta-lactamase superfamily"/>
    <property type="match status" value="1"/>
</dbReference>
<proteinExistence type="predicted"/>
<dbReference type="AlphaFoldDB" id="A0A381NQV7"/>
<evidence type="ECO:0000313" key="2">
    <source>
        <dbReference type="EMBL" id="SUZ56228.1"/>
    </source>
</evidence>
<dbReference type="EMBL" id="UINC01000488">
    <property type="protein sequence ID" value="SUZ56228.1"/>
    <property type="molecule type" value="Genomic_DNA"/>
</dbReference>
<dbReference type="SUPFAM" id="SSF56601">
    <property type="entry name" value="beta-lactamase/transpeptidase-like"/>
    <property type="match status" value="1"/>
</dbReference>
<organism evidence="2">
    <name type="scientific">marine metagenome</name>
    <dbReference type="NCBI Taxonomy" id="408172"/>
    <lineage>
        <taxon>unclassified sequences</taxon>
        <taxon>metagenomes</taxon>
        <taxon>ecological metagenomes</taxon>
    </lineage>
</organism>
<name>A0A381NQV7_9ZZZZ</name>
<dbReference type="PANTHER" id="PTHR43283">
    <property type="entry name" value="BETA-LACTAMASE-RELATED"/>
    <property type="match status" value="1"/>
</dbReference>
<dbReference type="PANTHER" id="PTHR43283:SF7">
    <property type="entry name" value="BETA-LACTAMASE-RELATED DOMAIN-CONTAINING PROTEIN"/>
    <property type="match status" value="1"/>
</dbReference>
<dbReference type="Pfam" id="PF00144">
    <property type="entry name" value="Beta-lactamase"/>
    <property type="match status" value="1"/>
</dbReference>
<dbReference type="InterPro" id="IPR012338">
    <property type="entry name" value="Beta-lactam/transpept-like"/>
</dbReference>